<dbReference type="InterPro" id="IPR036465">
    <property type="entry name" value="vWFA_dom_sf"/>
</dbReference>
<dbReference type="OrthoDB" id="1724672at2759"/>
<dbReference type="EMBL" id="MRZV01000299">
    <property type="protein sequence ID" value="PIK53152.1"/>
    <property type="molecule type" value="Genomic_DNA"/>
</dbReference>
<dbReference type="Gene3D" id="3.40.50.410">
    <property type="entry name" value="von Willebrand factor, type A domain"/>
    <property type="match status" value="1"/>
</dbReference>
<dbReference type="InterPro" id="IPR002035">
    <property type="entry name" value="VWF_A"/>
</dbReference>
<dbReference type="Proteomes" id="UP000230750">
    <property type="component" value="Unassembled WGS sequence"/>
</dbReference>
<dbReference type="STRING" id="307972.A0A2G8KYV1"/>
<reference evidence="3 4" key="1">
    <citation type="journal article" date="2017" name="PLoS Biol.">
        <title>The sea cucumber genome provides insights into morphological evolution and visceral regeneration.</title>
        <authorList>
            <person name="Zhang X."/>
            <person name="Sun L."/>
            <person name="Yuan J."/>
            <person name="Sun Y."/>
            <person name="Gao Y."/>
            <person name="Zhang L."/>
            <person name="Li S."/>
            <person name="Dai H."/>
            <person name="Hamel J.F."/>
            <person name="Liu C."/>
            <person name="Yu Y."/>
            <person name="Liu S."/>
            <person name="Lin W."/>
            <person name="Guo K."/>
            <person name="Jin S."/>
            <person name="Xu P."/>
            <person name="Storey K.B."/>
            <person name="Huan P."/>
            <person name="Zhang T."/>
            <person name="Zhou Y."/>
            <person name="Zhang J."/>
            <person name="Lin C."/>
            <person name="Li X."/>
            <person name="Xing L."/>
            <person name="Huo D."/>
            <person name="Sun M."/>
            <person name="Wang L."/>
            <person name="Mercier A."/>
            <person name="Li F."/>
            <person name="Yang H."/>
            <person name="Xiang J."/>
        </authorList>
    </citation>
    <scope>NUCLEOTIDE SEQUENCE [LARGE SCALE GENOMIC DNA]</scope>
    <source>
        <strain evidence="3">Shaxun</strain>
        <tissue evidence="3">Muscle</tissue>
    </source>
</reference>
<dbReference type="SUPFAM" id="SSF53300">
    <property type="entry name" value="vWA-like"/>
    <property type="match status" value="1"/>
</dbReference>
<dbReference type="InterPro" id="IPR036174">
    <property type="entry name" value="Znf_Sec23_Sec24_sf"/>
</dbReference>
<dbReference type="SUPFAM" id="SSF82919">
    <property type="entry name" value="Zn-finger domain of Sec23/24"/>
    <property type="match status" value="1"/>
</dbReference>
<evidence type="ECO:0000313" key="4">
    <source>
        <dbReference type="Proteomes" id="UP000230750"/>
    </source>
</evidence>
<sequence>MTILVSVAIIKVESNPTVLQTTNVFTFTEVYDNAIFGASSNGEPRSPQRTYDNAVFGTSSGGQRPGQETQIYDNAGLPEVPDTTYTPLLQSKLPGEQSSIYTPLSIQKPGVDTIYDNPNMPQKQKVTKKGTAWKTGRGQRAVYTEVPRVYDAVGEGSSGPLPPPLPPSRRTSQPNEDDYSYVALKKSLGTKKVRRADTNIVAVKFDTLSKPSQVVEGKPVPCERCSSMLSHLSNVVEDERGMIWRCEFCGLENLISTMAVDLPTQGDMTYVLSPGSESGDDTVIIFCVDISGSMSVTTEIPTGGGGTLRQNNESAALNMYHKELQTAHPDQASQQIPNLGVSYVSRLQAMQSAIDKQLNNLEANYPNKRVGIVAFNDTVTIIGDGTSPPIPLEGAGLTDFQSLVELGTAMPESLPIAEVKRCLADKVFSLTEGGQTALGPALLISVAMASQRSGSKVLICTDGLANVGMGLMQEVDDDIYQQSMGFFEDVGCHARDAGVCVSVLSIEGEDCRVIELGNVADKTGGRVTIVDPLKLNETFEDVIKDSILATQVSVKMVLHRGLYFRDQGDDLSCHTSRTAGNVRADTEVTFEFGVRKTRIKEENDPIYDLVGAEHSMINGLEELPFQVQISFTGRDGGQYLRLITMNRPVTRNREFAEQNANVAIVGAHAAQNAAKLAVEGDFGQAQMNALVTQKLVERHVEQRGDGEEIYGAYIASVAPMQHEINKAQKRELLEIGENLSDVEEDDELDPNPSGVPGGGKERHKVRR</sequence>
<evidence type="ECO:0000259" key="2">
    <source>
        <dbReference type="SMART" id="SM00327"/>
    </source>
</evidence>
<dbReference type="GO" id="GO:0090110">
    <property type="term" value="P:COPII-coated vesicle cargo loading"/>
    <property type="evidence" value="ECO:0007669"/>
    <property type="project" value="TreeGrafter"/>
</dbReference>
<dbReference type="InterPro" id="IPR050550">
    <property type="entry name" value="SEC23_SEC24_subfamily"/>
</dbReference>
<accession>A0A2G8KYV1</accession>
<keyword evidence="4" id="KW-1185">Reference proteome</keyword>
<feature type="domain" description="VWFA" evidence="2">
    <location>
        <begin position="281"/>
        <end position="547"/>
    </location>
</feature>
<evidence type="ECO:0000256" key="1">
    <source>
        <dbReference type="SAM" id="MobiDB-lite"/>
    </source>
</evidence>
<feature type="region of interest" description="Disordered" evidence="1">
    <location>
        <begin position="737"/>
        <end position="767"/>
    </location>
</feature>
<dbReference type="AlphaFoldDB" id="A0A2G8KYV1"/>
<name>A0A2G8KYV1_STIJA</name>
<evidence type="ECO:0000313" key="3">
    <source>
        <dbReference type="EMBL" id="PIK53152.1"/>
    </source>
</evidence>
<gene>
    <name evidence="3" type="ORF">BSL78_09976</name>
</gene>
<feature type="compositionally biased region" description="Acidic residues" evidence="1">
    <location>
        <begin position="740"/>
        <end position="749"/>
    </location>
</feature>
<dbReference type="Gene3D" id="2.30.30.380">
    <property type="entry name" value="Zn-finger domain of Sec23/24"/>
    <property type="match status" value="1"/>
</dbReference>
<dbReference type="PANTHER" id="PTHR13803">
    <property type="entry name" value="SEC24-RELATED PROTEIN"/>
    <property type="match status" value="1"/>
</dbReference>
<dbReference type="SMART" id="SM00327">
    <property type="entry name" value="VWA"/>
    <property type="match status" value="1"/>
</dbReference>
<dbReference type="GO" id="GO:0070971">
    <property type="term" value="C:endoplasmic reticulum exit site"/>
    <property type="evidence" value="ECO:0007669"/>
    <property type="project" value="TreeGrafter"/>
</dbReference>
<protein>
    <submittedName>
        <fullName evidence="3">Putative circularly permutated Ras protein 1 isoform X2</fullName>
    </submittedName>
</protein>
<dbReference type="GO" id="GO:0008270">
    <property type="term" value="F:zinc ion binding"/>
    <property type="evidence" value="ECO:0007669"/>
    <property type="project" value="InterPro"/>
</dbReference>
<feature type="region of interest" description="Disordered" evidence="1">
    <location>
        <begin position="153"/>
        <end position="177"/>
    </location>
</feature>
<dbReference type="GO" id="GO:0000149">
    <property type="term" value="F:SNARE binding"/>
    <property type="evidence" value="ECO:0007669"/>
    <property type="project" value="TreeGrafter"/>
</dbReference>
<proteinExistence type="predicted"/>
<dbReference type="PANTHER" id="PTHR13803:SF36">
    <property type="entry name" value="TYPE A VON WILLEBRAND FACTOR DOMAIN-CONTAINING PROTEIN"/>
    <property type="match status" value="1"/>
</dbReference>
<dbReference type="GO" id="GO:0030127">
    <property type="term" value="C:COPII vesicle coat"/>
    <property type="evidence" value="ECO:0007669"/>
    <property type="project" value="InterPro"/>
</dbReference>
<organism evidence="3 4">
    <name type="scientific">Stichopus japonicus</name>
    <name type="common">Sea cucumber</name>
    <dbReference type="NCBI Taxonomy" id="307972"/>
    <lineage>
        <taxon>Eukaryota</taxon>
        <taxon>Metazoa</taxon>
        <taxon>Echinodermata</taxon>
        <taxon>Eleutherozoa</taxon>
        <taxon>Echinozoa</taxon>
        <taxon>Holothuroidea</taxon>
        <taxon>Aspidochirotacea</taxon>
        <taxon>Aspidochirotida</taxon>
        <taxon>Stichopodidae</taxon>
        <taxon>Apostichopus</taxon>
    </lineage>
</organism>
<dbReference type="GO" id="GO:0006886">
    <property type="term" value="P:intracellular protein transport"/>
    <property type="evidence" value="ECO:0007669"/>
    <property type="project" value="InterPro"/>
</dbReference>
<comment type="caution">
    <text evidence="3">The sequence shown here is derived from an EMBL/GenBank/DDBJ whole genome shotgun (WGS) entry which is preliminary data.</text>
</comment>